<name>A0A2A3JX93_9RHOB</name>
<dbReference type="GO" id="GO:0016747">
    <property type="term" value="F:acyltransferase activity, transferring groups other than amino-acyl groups"/>
    <property type="evidence" value="ECO:0007669"/>
    <property type="project" value="InterPro"/>
</dbReference>
<feature type="domain" description="SGNH" evidence="3">
    <location>
        <begin position="402"/>
        <end position="639"/>
    </location>
</feature>
<feature type="transmembrane region" description="Helical" evidence="1">
    <location>
        <begin position="280"/>
        <end position="299"/>
    </location>
</feature>
<feature type="transmembrane region" description="Helical" evidence="1">
    <location>
        <begin position="319"/>
        <end position="335"/>
    </location>
</feature>
<accession>A0A2A3JX93</accession>
<feature type="transmembrane region" description="Helical" evidence="1">
    <location>
        <begin position="45"/>
        <end position="62"/>
    </location>
</feature>
<keyword evidence="1" id="KW-1133">Transmembrane helix</keyword>
<feature type="transmembrane region" description="Helical" evidence="1">
    <location>
        <begin position="110"/>
        <end position="128"/>
    </location>
</feature>
<dbReference type="Pfam" id="PF01757">
    <property type="entry name" value="Acyl_transf_3"/>
    <property type="match status" value="1"/>
</dbReference>
<evidence type="ECO:0000259" key="3">
    <source>
        <dbReference type="Pfam" id="PF19040"/>
    </source>
</evidence>
<reference evidence="4" key="1">
    <citation type="submission" date="2017-09" db="EMBL/GenBank/DDBJ databases">
        <title>Yangia sp. SAOS 153D whole genome sequencing.</title>
        <authorList>
            <person name="Verma A."/>
            <person name="Krishnamurthi S."/>
        </authorList>
    </citation>
    <scope>NUCLEOTIDE SEQUENCE [LARGE SCALE GENOMIC DNA]</scope>
    <source>
        <strain evidence="4">SAOS 153D</strain>
    </source>
</reference>
<dbReference type="InterPro" id="IPR043968">
    <property type="entry name" value="SGNH"/>
</dbReference>
<sequence>MPQFHWSWVMSTGYRREIDGLRAFAVLPVILFHAGLGIFPGGFTGVDVFFVISGYLIGGILIRELQEGRFSIIGFYERRARRILPALALVMLCCIPFAWAWMLPLEMKDFAQSVAAAALSVSNLLFWLEADYFDSAAELKPLLHSWSLGVEEQFYLLLPPALLLLWRWPMRRRMAVIALVALGSLALCMAMVRGSPAAAFYLLPFRAWELLAGTLCALWHLRNGQRGNGPLAALGLGAIVASVLVFDTSTPFPSAYALLPVTGSCLVLLFATPEGWAGRLLTLAPVVGIGLISYSAYLWHQPLLAFGRLYSLEAPTQGSLLAIAAASLPLAYLSWRFVEQPFRRRGPGALLPGRAAVLSLSAALIVAAVVFGALGHVRGGMPGRYTAEQQAFLKLHEWPRRCLFTRLDPLPVLPVPACRFLPATGHIKGRVALVGDSVMSSISPAAIRYLTAEGYMVEQFTHSHCTLNRAHHVNDIDAVPCPAFISRVTDYIAAQGFDLVISAGAFQNKLAQGKLSFVRTDGATATTDSFGRDFAQTAAATGTRLLLIEPHPRPEVDIRDRAVRQMRTHGSRTDYTMGRAAFVAQVSEIRALLEQSLPEDSLTVDPGEGFCSGDLCHFVHAGVPLLSDRTHFTDKGAQYALMPLLETVLKDSGY</sequence>
<organism evidence="4">
    <name type="scientific">Alloyangia mangrovi</name>
    <dbReference type="NCBI Taxonomy" id="1779329"/>
    <lineage>
        <taxon>Bacteria</taxon>
        <taxon>Pseudomonadati</taxon>
        <taxon>Pseudomonadota</taxon>
        <taxon>Alphaproteobacteria</taxon>
        <taxon>Rhodobacterales</taxon>
        <taxon>Roseobacteraceae</taxon>
        <taxon>Alloyangia</taxon>
    </lineage>
</organism>
<feature type="transmembrane region" description="Helical" evidence="1">
    <location>
        <begin position="198"/>
        <end position="219"/>
    </location>
</feature>
<dbReference type="InterPro" id="IPR002656">
    <property type="entry name" value="Acyl_transf_3_dom"/>
</dbReference>
<feature type="transmembrane region" description="Helical" evidence="1">
    <location>
        <begin position="83"/>
        <end position="104"/>
    </location>
</feature>
<feature type="transmembrane region" description="Helical" evidence="1">
    <location>
        <begin position="255"/>
        <end position="273"/>
    </location>
</feature>
<dbReference type="GO" id="GO:0009103">
    <property type="term" value="P:lipopolysaccharide biosynthetic process"/>
    <property type="evidence" value="ECO:0007669"/>
    <property type="project" value="TreeGrafter"/>
</dbReference>
<dbReference type="PANTHER" id="PTHR23028:SF53">
    <property type="entry name" value="ACYL_TRANSF_3 DOMAIN-CONTAINING PROTEIN"/>
    <property type="match status" value="1"/>
</dbReference>
<dbReference type="GO" id="GO:0016020">
    <property type="term" value="C:membrane"/>
    <property type="evidence" value="ECO:0007669"/>
    <property type="project" value="TreeGrafter"/>
</dbReference>
<dbReference type="AlphaFoldDB" id="A0A2A3JX93"/>
<evidence type="ECO:0000259" key="2">
    <source>
        <dbReference type="Pfam" id="PF01757"/>
    </source>
</evidence>
<dbReference type="Pfam" id="PF19040">
    <property type="entry name" value="SGNH"/>
    <property type="match status" value="1"/>
</dbReference>
<proteinExistence type="predicted"/>
<keyword evidence="4" id="KW-0012">Acyltransferase</keyword>
<feature type="transmembrane region" description="Helical" evidence="1">
    <location>
        <begin position="174"/>
        <end position="192"/>
    </location>
</feature>
<dbReference type="InterPro" id="IPR050879">
    <property type="entry name" value="Acyltransferase_3"/>
</dbReference>
<dbReference type="PANTHER" id="PTHR23028">
    <property type="entry name" value="ACETYLTRANSFERASE"/>
    <property type="match status" value="1"/>
</dbReference>
<keyword evidence="4" id="KW-0808">Transferase</keyword>
<feature type="transmembrane region" description="Helical" evidence="1">
    <location>
        <begin position="21"/>
        <end position="39"/>
    </location>
</feature>
<comment type="caution">
    <text evidence="4">The sequence shown here is derived from an EMBL/GenBank/DDBJ whole genome shotgun (WGS) entry which is preliminary data.</text>
</comment>
<evidence type="ECO:0000313" key="4">
    <source>
        <dbReference type="EMBL" id="PBD19447.1"/>
    </source>
</evidence>
<keyword evidence="1" id="KW-0472">Membrane</keyword>
<feature type="transmembrane region" description="Helical" evidence="1">
    <location>
        <begin position="355"/>
        <end position="374"/>
    </location>
</feature>
<gene>
    <name evidence="4" type="ORF">CLG85_09315</name>
</gene>
<protein>
    <submittedName>
        <fullName evidence="4">Acyltransferase</fullName>
    </submittedName>
</protein>
<evidence type="ECO:0000256" key="1">
    <source>
        <dbReference type="SAM" id="Phobius"/>
    </source>
</evidence>
<feature type="domain" description="Acyltransferase 3" evidence="2">
    <location>
        <begin position="17"/>
        <end position="335"/>
    </location>
</feature>
<feature type="transmembrane region" description="Helical" evidence="1">
    <location>
        <begin position="231"/>
        <end position="249"/>
    </location>
</feature>
<keyword evidence="1" id="KW-0812">Transmembrane</keyword>
<dbReference type="EMBL" id="NTHN01000134">
    <property type="protein sequence ID" value="PBD19447.1"/>
    <property type="molecule type" value="Genomic_DNA"/>
</dbReference>